<reference evidence="2" key="1">
    <citation type="journal article" date="2023" name="Mol. Phylogenet. Evol.">
        <title>Genome-scale phylogeny and comparative genomics of the fungal order Sordariales.</title>
        <authorList>
            <person name="Hensen N."/>
            <person name="Bonometti L."/>
            <person name="Westerberg I."/>
            <person name="Brannstrom I.O."/>
            <person name="Guillou S."/>
            <person name="Cros-Aarteil S."/>
            <person name="Calhoun S."/>
            <person name="Haridas S."/>
            <person name="Kuo A."/>
            <person name="Mondo S."/>
            <person name="Pangilinan J."/>
            <person name="Riley R."/>
            <person name="LaButti K."/>
            <person name="Andreopoulos B."/>
            <person name="Lipzen A."/>
            <person name="Chen C."/>
            <person name="Yan M."/>
            <person name="Daum C."/>
            <person name="Ng V."/>
            <person name="Clum A."/>
            <person name="Steindorff A."/>
            <person name="Ohm R.A."/>
            <person name="Martin F."/>
            <person name="Silar P."/>
            <person name="Natvig D.O."/>
            <person name="Lalanne C."/>
            <person name="Gautier V."/>
            <person name="Ament-Velasquez S.L."/>
            <person name="Kruys A."/>
            <person name="Hutchinson M.I."/>
            <person name="Powell A.J."/>
            <person name="Barry K."/>
            <person name="Miller A.N."/>
            <person name="Grigoriev I.V."/>
            <person name="Debuchy R."/>
            <person name="Gladieux P."/>
            <person name="Hiltunen Thoren M."/>
            <person name="Johannesson H."/>
        </authorList>
    </citation>
    <scope>NUCLEOTIDE SEQUENCE</scope>
    <source>
        <strain evidence="2">CBS 123565</strain>
    </source>
</reference>
<feature type="region of interest" description="Disordered" evidence="1">
    <location>
        <begin position="79"/>
        <end position="139"/>
    </location>
</feature>
<dbReference type="AlphaFoldDB" id="A0AAN6ZDX0"/>
<reference evidence="2" key="2">
    <citation type="submission" date="2023-05" db="EMBL/GenBank/DDBJ databases">
        <authorList>
            <consortium name="Lawrence Berkeley National Laboratory"/>
            <person name="Steindorff A."/>
            <person name="Hensen N."/>
            <person name="Bonometti L."/>
            <person name="Westerberg I."/>
            <person name="Brannstrom I.O."/>
            <person name="Guillou S."/>
            <person name="Cros-Aarteil S."/>
            <person name="Calhoun S."/>
            <person name="Haridas S."/>
            <person name="Kuo A."/>
            <person name="Mondo S."/>
            <person name="Pangilinan J."/>
            <person name="Riley R."/>
            <person name="Labutti K."/>
            <person name="Andreopoulos B."/>
            <person name="Lipzen A."/>
            <person name="Chen C."/>
            <person name="Yanf M."/>
            <person name="Daum C."/>
            <person name="Ng V."/>
            <person name="Clum A."/>
            <person name="Ohm R."/>
            <person name="Martin F."/>
            <person name="Silar P."/>
            <person name="Natvig D."/>
            <person name="Lalanne C."/>
            <person name="Gautier V."/>
            <person name="Ament-Velasquez S.L."/>
            <person name="Kruys A."/>
            <person name="Hutchinson M.I."/>
            <person name="Powell A.J."/>
            <person name="Barry K."/>
            <person name="Miller A.N."/>
            <person name="Grigoriev I.V."/>
            <person name="Debuchy R."/>
            <person name="Gladieux P."/>
            <person name="Thoren M.H."/>
            <person name="Johannesson H."/>
        </authorList>
    </citation>
    <scope>NUCLEOTIDE SEQUENCE</scope>
    <source>
        <strain evidence="2">CBS 123565</strain>
    </source>
</reference>
<comment type="caution">
    <text evidence="2">The sequence shown here is derived from an EMBL/GenBank/DDBJ whole genome shotgun (WGS) entry which is preliminary data.</text>
</comment>
<accession>A0AAN6ZDX0</accession>
<feature type="region of interest" description="Disordered" evidence="1">
    <location>
        <begin position="1"/>
        <end position="28"/>
    </location>
</feature>
<dbReference type="EMBL" id="MU853410">
    <property type="protein sequence ID" value="KAK4133899.1"/>
    <property type="molecule type" value="Genomic_DNA"/>
</dbReference>
<feature type="compositionally biased region" description="Pro residues" evidence="1">
    <location>
        <begin position="12"/>
        <end position="23"/>
    </location>
</feature>
<evidence type="ECO:0000256" key="1">
    <source>
        <dbReference type="SAM" id="MobiDB-lite"/>
    </source>
</evidence>
<name>A0AAN6ZDX0_9PEZI</name>
<dbReference type="Proteomes" id="UP001304895">
    <property type="component" value="Unassembled WGS sequence"/>
</dbReference>
<evidence type="ECO:0000313" key="3">
    <source>
        <dbReference type="Proteomes" id="UP001304895"/>
    </source>
</evidence>
<organism evidence="2 3">
    <name type="scientific">Trichocladium antarcticum</name>
    <dbReference type="NCBI Taxonomy" id="1450529"/>
    <lineage>
        <taxon>Eukaryota</taxon>
        <taxon>Fungi</taxon>
        <taxon>Dikarya</taxon>
        <taxon>Ascomycota</taxon>
        <taxon>Pezizomycotina</taxon>
        <taxon>Sordariomycetes</taxon>
        <taxon>Sordariomycetidae</taxon>
        <taxon>Sordariales</taxon>
        <taxon>Chaetomiaceae</taxon>
        <taxon>Trichocladium</taxon>
    </lineage>
</organism>
<protein>
    <submittedName>
        <fullName evidence="2">Uncharacterized protein</fullName>
    </submittedName>
</protein>
<keyword evidence="3" id="KW-1185">Reference proteome</keyword>
<proteinExistence type="predicted"/>
<evidence type="ECO:0000313" key="2">
    <source>
        <dbReference type="EMBL" id="KAK4133899.1"/>
    </source>
</evidence>
<feature type="compositionally biased region" description="Pro residues" evidence="1">
    <location>
        <begin position="95"/>
        <end position="110"/>
    </location>
</feature>
<sequence>MPRRVRSKYKYPPTPVLRSPPLPRSLSRPRLAVVRLLRARAMHDEPPPPNNPAPRVTASVPLLNPIRISSLSMSVSATIRKPPELRPRPLSVLPFDPPPPPPSTIHPSTPPSSSEPSLLICQGKSQVGTKQKGETKAWY</sequence>
<gene>
    <name evidence="2" type="ORF">BT67DRAFT_34493</name>
</gene>